<gene>
    <name evidence="1" type="ORF">PACLA_8A054966</name>
</gene>
<dbReference type="PANTHER" id="PTHR14149">
    <property type="entry name" value="RAS GTPASE-ACTIVATING PROTEIN WITH IQ MOTIF"/>
    <property type="match status" value="1"/>
</dbReference>
<organism evidence="1 2">
    <name type="scientific">Paramuricea clavata</name>
    <name type="common">Red gorgonian</name>
    <name type="synonym">Violescent sea-whip</name>
    <dbReference type="NCBI Taxonomy" id="317549"/>
    <lineage>
        <taxon>Eukaryota</taxon>
        <taxon>Metazoa</taxon>
        <taxon>Cnidaria</taxon>
        <taxon>Anthozoa</taxon>
        <taxon>Octocorallia</taxon>
        <taxon>Malacalcyonacea</taxon>
        <taxon>Plexauridae</taxon>
        <taxon>Paramuricea</taxon>
    </lineage>
</organism>
<name>A0A6S7JSQ1_PARCT</name>
<proteinExistence type="predicted"/>
<evidence type="ECO:0000313" key="2">
    <source>
        <dbReference type="Proteomes" id="UP001152795"/>
    </source>
</evidence>
<dbReference type="SMART" id="SM00033">
    <property type="entry name" value="CH"/>
    <property type="match status" value="1"/>
</dbReference>
<reference evidence="1" key="1">
    <citation type="submission" date="2020-04" db="EMBL/GenBank/DDBJ databases">
        <authorList>
            <person name="Alioto T."/>
            <person name="Alioto T."/>
            <person name="Gomez Garrido J."/>
        </authorList>
    </citation>
    <scope>NUCLEOTIDE SEQUENCE</scope>
    <source>
        <strain evidence="1">A484AB</strain>
    </source>
</reference>
<evidence type="ECO:0000313" key="1">
    <source>
        <dbReference type="EMBL" id="CAB4032260.1"/>
    </source>
</evidence>
<dbReference type="GO" id="GO:0051015">
    <property type="term" value="F:actin filament binding"/>
    <property type="evidence" value="ECO:0007669"/>
    <property type="project" value="TreeGrafter"/>
</dbReference>
<accession>A0A6S7JSQ1</accession>
<sequence>MSNNNDVIYCEDRHIMHEDDEDFPERVSGNEMDEQRKQQMAYQYLCHLEEAKTWMEACLNDELPPTTELEEALRTGVIMARLGNFFASDVVPVRKIYDRELKRFQARGLHFKHTDNFMYFVRAMEKVGLPKLFYPETTDLYDKKNMPKVIYCIHALSLYLFKLGLAPQMQDLYGKVKFTEEEISAMRKELEKYGIQMPAFSKIGGILESEMPVDEAALHAAIIVINEAIDHGIAKETFEALRNPNAHLTDLDVKNMDEYQDLLYKAKGSKCQTALLRSPGSEDVYDKMLTQAEVQGNIAMANEIVRKKDLDNAVAEINAAVDSGDQNRLLKALLNDRAKLNKVIAENGDWYQQTLSEVKQGK</sequence>
<dbReference type="InterPro" id="IPR036872">
    <property type="entry name" value="CH_dom_sf"/>
</dbReference>
<dbReference type="GO" id="GO:0005938">
    <property type="term" value="C:cell cortex"/>
    <property type="evidence" value="ECO:0007669"/>
    <property type="project" value="TreeGrafter"/>
</dbReference>
<dbReference type="SUPFAM" id="SSF47576">
    <property type="entry name" value="Calponin-homology domain, CH-domain"/>
    <property type="match status" value="1"/>
</dbReference>
<dbReference type="PANTHER" id="PTHR14149:SF14">
    <property type="entry name" value="CALPONIN-HOMOLOGY (CH) DOMAIN-CONTAINING PROTEIN"/>
    <property type="match status" value="1"/>
</dbReference>
<dbReference type="EMBL" id="CACRXK020018269">
    <property type="protein sequence ID" value="CAB4032260.1"/>
    <property type="molecule type" value="Genomic_DNA"/>
</dbReference>
<dbReference type="GO" id="GO:1903479">
    <property type="term" value="P:mitotic actomyosin contractile ring assembly actin filament organization"/>
    <property type="evidence" value="ECO:0007669"/>
    <property type="project" value="TreeGrafter"/>
</dbReference>
<keyword evidence="2" id="KW-1185">Reference proteome</keyword>
<dbReference type="OrthoDB" id="775356at2759"/>
<dbReference type="FunFam" id="1.10.418.10:FF:000013">
    <property type="entry name" value="IQ motif containing GTPase activating protein 1"/>
    <property type="match status" value="1"/>
</dbReference>
<dbReference type="Pfam" id="PF00307">
    <property type="entry name" value="CH"/>
    <property type="match status" value="1"/>
</dbReference>
<dbReference type="GO" id="GO:0005516">
    <property type="term" value="F:calmodulin binding"/>
    <property type="evidence" value="ECO:0007669"/>
    <property type="project" value="TreeGrafter"/>
</dbReference>
<dbReference type="GO" id="GO:0005096">
    <property type="term" value="F:GTPase activator activity"/>
    <property type="evidence" value="ECO:0007669"/>
    <property type="project" value="TreeGrafter"/>
</dbReference>
<dbReference type="PROSITE" id="PS50021">
    <property type="entry name" value="CH"/>
    <property type="match status" value="1"/>
</dbReference>
<dbReference type="Proteomes" id="UP001152795">
    <property type="component" value="Unassembled WGS sequence"/>
</dbReference>
<dbReference type="Gene3D" id="1.10.418.10">
    <property type="entry name" value="Calponin-like domain"/>
    <property type="match status" value="1"/>
</dbReference>
<protein>
    <submittedName>
        <fullName evidence="1">Ras GTPase-activating IQGAP1</fullName>
    </submittedName>
</protein>
<dbReference type="AlphaFoldDB" id="A0A6S7JSQ1"/>
<dbReference type="InterPro" id="IPR001715">
    <property type="entry name" value="CH_dom"/>
</dbReference>
<comment type="caution">
    <text evidence="1">The sequence shown here is derived from an EMBL/GenBank/DDBJ whole genome shotgun (WGS) entry which is preliminary data.</text>
</comment>
<feature type="non-terminal residue" evidence="1">
    <location>
        <position position="1"/>
    </location>
</feature>